<comment type="caution">
    <text evidence="7">The sequence shown here is derived from an EMBL/GenBank/DDBJ whole genome shotgun (WGS) entry which is preliminary data.</text>
</comment>
<dbReference type="GO" id="GO:0032039">
    <property type="term" value="C:integrator complex"/>
    <property type="evidence" value="ECO:0007669"/>
    <property type="project" value="TreeGrafter"/>
</dbReference>
<organism evidence="7 8">
    <name type="scientific">Dreissena polymorpha</name>
    <name type="common">Zebra mussel</name>
    <name type="synonym">Mytilus polymorpha</name>
    <dbReference type="NCBI Taxonomy" id="45954"/>
    <lineage>
        <taxon>Eukaryota</taxon>
        <taxon>Metazoa</taxon>
        <taxon>Spiralia</taxon>
        <taxon>Lophotrochozoa</taxon>
        <taxon>Mollusca</taxon>
        <taxon>Bivalvia</taxon>
        <taxon>Autobranchia</taxon>
        <taxon>Heteroconchia</taxon>
        <taxon>Euheterodonta</taxon>
        <taxon>Imparidentia</taxon>
        <taxon>Neoheterodontei</taxon>
        <taxon>Myida</taxon>
        <taxon>Dreissenoidea</taxon>
        <taxon>Dreissenidae</taxon>
        <taxon>Dreissena</taxon>
    </lineage>
</organism>
<evidence type="ECO:0000256" key="5">
    <source>
        <dbReference type="ARBA" id="ARBA00023242"/>
    </source>
</evidence>
<dbReference type="AlphaFoldDB" id="A0A9D4EDS8"/>
<reference evidence="7" key="2">
    <citation type="submission" date="2020-11" db="EMBL/GenBank/DDBJ databases">
        <authorList>
            <person name="McCartney M.A."/>
            <person name="Auch B."/>
            <person name="Kono T."/>
            <person name="Mallez S."/>
            <person name="Becker A."/>
            <person name="Gohl D.M."/>
            <person name="Silverstein K.A.T."/>
            <person name="Koren S."/>
            <person name="Bechman K.B."/>
            <person name="Herman A."/>
            <person name="Abrahante J.E."/>
            <person name="Garbe J."/>
        </authorList>
    </citation>
    <scope>NUCLEOTIDE SEQUENCE</scope>
    <source>
        <strain evidence="7">Duluth1</strain>
        <tissue evidence="7">Whole animal</tissue>
    </source>
</reference>
<feature type="domain" description="INTS8 TPR repeats" evidence="6">
    <location>
        <begin position="1"/>
        <end position="70"/>
    </location>
</feature>
<dbReference type="PANTHER" id="PTHR13350:SF1">
    <property type="entry name" value="INTEGRATOR COMPLEX SUBUNIT 8"/>
    <property type="match status" value="1"/>
</dbReference>
<name>A0A9D4EDS8_DREPO</name>
<evidence type="ECO:0000313" key="7">
    <source>
        <dbReference type="EMBL" id="KAH3776816.1"/>
    </source>
</evidence>
<gene>
    <name evidence="7" type="ORF">DPMN_178249</name>
</gene>
<proteinExistence type="inferred from homology"/>
<comment type="similarity">
    <text evidence="3">Belongs to the Integrator subunit 8 family.</text>
</comment>
<reference evidence="7" key="1">
    <citation type="journal article" date="2019" name="bioRxiv">
        <title>The Genome of the Zebra Mussel, Dreissena polymorpha: A Resource for Invasive Species Research.</title>
        <authorList>
            <person name="McCartney M.A."/>
            <person name="Auch B."/>
            <person name="Kono T."/>
            <person name="Mallez S."/>
            <person name="Zhang Y."/>
            <person name="Obille A."/>
            <person name="Becker A."/>
            <person name="Abrahante J.E."/>
            <person name="Garbe J."/>
            <person name="Badalamenti J.P."/>
            <person name="Herman A."/>
            <person name="Mangelson H."/>
            <person name="Liachko I."/>
            <person name="Sullivan S."/>
            <person name="Sone E.D."/>
            <person name="Koren S."/>
            <person name="Silverstein K.A.T."/>
            <person name="Beckman K.B."/>
            <person name="Gohl D.M."/>
        </authorList>
    </citation>
    <scope>NUCLEOTIDE SEQUENCE</scope>
    <source>
        <strain evidence="7">Duluth1</strain>
        <tissue evidence="7">Whole animal</tissue>
    </source>
</reference>
<dbReference type="InterPro" id="IPR038751">
    <property type="entry name" value="INTS8"/>
</dbReference>
<accession>A0A9D4EDS8</accession>
<dbReference type="Proteomes" id="UP000828390">
    <property type="component" value="Unassembled WGS sequence"/>
</dbReference>
<evidence type="ECO:0000313" key="8">
    <source>
        <dbReference type="Proteomes" id="UP000828390"/>
    </source>
</evidence>
<dbReference type="GO" id="GO:0005694">
    <property type="term" value="C:chromosome"/>
    <property type="evidence" value="ECO:0007669"/>
    <property type="project" value="UniProtKB-SubCell"/>
</dbReference>
<keyword evidence="5" id="KW-0539">Nucleus</keyword>
<evidence type="ECO:0000256" key="1">
    <source>
        <dbReference type="ARBA" id="ARBA00004123"/>
    </source>
</evidence>
<dbReference type="Pfam" id="PF25756">
    <property type="entry name" value="TPR_INTS8"/>
    <property type="match status" value="1"/>
</dbReference>
<evidence type="ECO:0000256" key="3">
    <source>
        <dbReference type="ARBA" id="ARBA00007147"/>
    </source>
</evidence>
<protein>
    <recommendedName>
        <fullName evidence="6">INTS8 TPR repeats domain-containing protein</fullName>
    </recommendedName>
</protein>
<comment type="subcellular location">
    <subcellularLocation>
        <location evidence="2">Chromosome</location>
    </subcellularLocation>
    <subcellularLocation>
        <location evidence="1">Nucleus</location>
    </subcellularLocation>
</comment>
<dbReference type="GO" id="GO:0034472">
    <property type="term" value="P:snRNA 3'-end processing"/>
    <property type="evidence" value="ECO:0007669"/>
    <property type="project" value="InterPro"/>
</dbReference>
<dbReference type="InterPro" id="IPR057980">
    <property type="entry name" value="TPR_INTS8"/>
</dbReference>
<evidence type="ECO:0000256" key="2">
    <source>
        <dbReference type="ARBA" id="ARBA00004286"/>
    </source>
</evidence>
<sequence length="71" mass="8482">MDSYYVCIWDISILEYLVHLHSKRGEMDKRQSAMRALTQLDLNSNNPEDIIQRAVQIRKRKFLRALAKQYV</sequence>
<keyword evidence="8" id="KW-1185">Reference proteome</keyword>
<dbReference type="PANTHER" id="PTHR13350">
    <property type="entry name" value="INTEGRATOR COMPLEX SUBUNIT 8"/>
    <property type="match status" value="1"/>
</dbReference>
<evidence type="ECO:0000259" key="6">
    <source>
        <dbReference type="Pfam" id="PF25756"/>
    </source>
</evidence>
<evidence type="ECO:0000256" key="4">
    <source>
        <dbReference type="ARBA" id="ARBA00022454"/>
    </source>
</evidence>
<keyword evidence="4" id="KW-0158">Chromosome</keyword>
<dbReference type="EMBL" id="JAIWYP010000009">
    <property type="protein sequence ID" value="KAH3776816.1"/>
    <property type="molecule type" value="Genomic_DNA"/>
</dbReference>